<organism evidence="2 3">
    <name type="scientific">Candolleomyces aberdarensis</name>
    <dbReference type="NCBI Taxonomy" id="2316362"/>
    <lineage>
        <taxon>Eukaryota</taxon>
        <taxon>Fungi</taxon>
        <taxon>Dikarya</taxon>
        <taxon>Basidiomycota</taxon>
        <taxon>Agaricomycotina</taxon>
        <taxon>Agaricomycetes</taxon>
        <taxon>Agaricomycetidae</taxon>
        <taxon>Agaricales</taxon>
        <taxon>Agaricineae</taxon>
        <taxon>Psathyrellaceae</taxon>
        <taxon>Candolleomyces</taxon>
    </lineage>
</organism>
<name>A0A4Q2CXT1_9AGAR</name>
<feature type="non-terminal residue" evidence="2">
    <location>
        <position position="157"/>
    </location>
</feature>
<feature type="region of interest" description="Disordered" evidence="1">
    <location>
        <begin position="40"/>
        <end position="67"/>
    </location>
</feature>
<evidence type="ECO:0000313" key="2">
    <source>
        <dbReference type="EMBL" id="RXW11617.1"/>
    </source>
</evidence>
<comment type="caution">
    <text evidence="2">The sequence shown here is derived from an EMBL/GenBank/DDBJ whole genome shotgun (WGS) entry which is preliminary data.</text>
</comment>
<dbReference type="STRING" id="2316362.A0A4Q2CXT1"/>
<dbReference type="Proteomes" id="UP000290288">
    <property type="component" value="Unassembled WGS sequence"/>
</dbReference>
<proteinExistence type="predicted"/>
<dbReference type="EMBL" id="SDEE01001745">
    <property type="protein sequence ID" value="RXW11617.1"/>
    <property type="molecule type" value="Genomic_DNA"/>
</dbReference>
<gene>
    <name evidence="2" type="ORF">EST38_g14237</name>
</gene>
<accession>A0A4Q2CXT1</accession>
<evidence type="ECO:0000256" key="1">
    <source>
        <dbReference type="SAM" id="MobiDB-lite"/>
    </source>
</evidence>
<protein>
    <submittedName>
        <fullName evidence="2">Uncharacterized protein</fullName>
    </submittedName>
</protein>
<evidence type="ECO:0000313" key="3">
    <source>
        <dbReference type="Proteomes" id="UP000290288"/>
    </source>
</evidence>
<dbReference type="OrthoDB" id="2686745at2759"/>
<reference evidence="2 3" key="1">
    <citation type="submission" date="2019-01" db="EMBL/GenBank/DDBJ databases">
        <title>Draft genome sequence of Psathyrella aberdarensis IHI B618.</title>
        <authorList>
            <person name="Buettner E."/>
            <person name="Kellner H."/>
        </authorList>
    </citation>
    <scope>NUCLEOTIDE SEQUENCE [LARGE SCALE GENOMIC DNA]</scope>
    <source>
        <strain evidence="2 3">IHI B618</strain>
    </source>
</reference>
<keyword evidence="3" id="KW-1185">Reference proteome</keyword>
<dbReference type="AlphaFoldDB" id="A0A4Q2CXT1"/>
<sequence>MPLITPDIEFKFTKETFNSQRLTLKVKAAVFQDVLSSEDDEQSSTVGDGLSLIAKPPGEPGRPNSGGFGLEQALGWPLKEVKNLSVWVGKQAEEKLDVSQGFSGQDTNAIEDICLLATVNFPILKQYELCWPVRSILKLKLKTTSEKARKCDATVPA</sequence>